<gene>
    <name evidence="1" type="ORF">BegalDRAFT_1589</name>
</gene>
<dbReference type="RefSeq" id="WP_002685440.1">
    <property type="nucleotide sequence ID" value="NZ_JH600070.1"/>
</dbReference>
<evidence type="ECO:0000313" key="2">
    <source>
        <dbReference type="Proteomes" id="UP000005744"/>
    </source>
</evidence>
<dbReference type="HOGENOM" id="CLU_690438_0_0_6"/>
<evidence type="ECO:0000313" key="1">
    <source>
        <dbReference type="EMBL" id="EIJ42468.1"/>
    </source>
</evidence>
<proteinExistence type="predicted"/>
<name>I3CFS5_9GAMM</name>
<reference evidence="1 2" key="1">
    <citation type="submission" date="2011-11" db="EMBL/GenBank/DDBJ databases">
        <title>Improved High-Quality Draft sequence of Beggiatoa alba B18lD.</title>
        <authorList>
            <consortium name="US DOE Joint Genome Institute"/>
            <person name="Lucas S."/>
            <person name="Han J."/>
            <person name="Lapidus A."/>
            <person name="Cheng J.-F."/>
            <person name="Goodwin L."/>
            <person name="Pitluck S."/>
            <person name="Peters L."/>
            <person name="Mikhailova N."/>
            <person name="Held B."/>
            <person name="Detter J.C."/>
            <person name="Han C."/>
            <person name="Tapia R."/>
            <person name="Land M."/>
            <person name="Hauser L."/>
            <person name="Kyrpides N."/>
            <person name="Ivanova N."/>
            <person name="Pagani I."/>
            <person name="Samuel K."/>
            <person name="Teske A."/>
            <person name="Mueller J."/>
            <person name="Woyke T."/>
        </authorList>
    </citation>
    <scope>NUCLEOTIDE SEQUENCE [LARGE SCALE GENOMIC DNA]</scope>
    <source>
        <strain evidence="1 2">B18LD</strain>
    </source>
</reference>
<dbReference type="EMBL" id="JH600070">
    <property type="protein sequence ID" value="EIJ42468.1"/>
    <property type="molecule type" value="Genomic_DNA"/>
</dbReference>
<dbReference type="Proteomes" id="UP000005744">
    <property type="component" value="Unassembled WGS sequence"/>
</dbReference>
<organism evidence="1 2">
    <name type="scientific">Beggiatoa alba B18LD</name>
    <dbReference type="NCBI Taxonomy" id="395493"/>
    <lineage>
        <taxon>Bacteria</taxon>
        <taxon>Pseudomonadati</taxon>
        <taxon>Pseudomonadota</taxon>
        <taxon>Gammaproteobacteria</taxon>
        <taxon>Thiotrichales</taxon>
        <taxon>Thiotrichaceae</taxon>
        <taxon>Beggiatoa</taxon>
    </lineage>
</organism>
<sequence length="394" mass="44904">MTALLHASPSPTMHQTTHNSLQIATVGMDKQARHLLELVFKGPGRGQYTLVDDLNLAEAGIFDKDCLNADNVWKEYRQQTPLLPTIIVALQQPATLDKACCFVKKPIEVDKLLTALAQLKQLSLSLPKTTATNFAPIVATQKEYDVRLASTLALEQEEEQLHILCGHSKDIDPNDPESQQRAYYNPQDYLQGFFEKAFLQTQQHESPAMLLQGFAEPILMLANESIILFGQNFTESKLRTMTLMPLSNTTRLKITPIAQEELKKLISHQHFNRQSIESFLWKITLWTARGRLPTGTDLQKAVSLTHWPNFTRLELTPHAMEIAALWTSRAYPLLTTAQLLNIRQRYVFAFYSAATTLKLTTQEKLQESIRDEQEQSYEKRGLFQRVLSHLRGKF</sequence>
<dbReference type="OrthoDB" id="3212305at2"/>
<protein>
    <submittedName>
        <fullName evidence="1">Uncharacterized protein</fullName>
    </submittedName>
</protein>
<dbReference type="eggNOG" id="ENOG502ZATE">
    <property type="taxonomic scope" value="Bacteria"/>
</dbReference>
<accession>I3CFS5</accession>
<dbReference type="AlphaFoldDB" id="I3CFS5"/>
<keyword evidence="2" id="KW-1185">Reference proteome</keyword>
<dbReference type="STRING" id="395493.BegalDRAFT_1589"/>